<dbReference type="InterPro" id="IPR001254">
    <property type="entry name" value="Trypsin_dom"/>
</dbReference>
<dbReference type="InterPro" id="IPR009003">
    <property type="entry name" value="Peptidase_S1_PA"/>
</dbReference>
<dbReference type="GO" id="GO:0006508">
    <property type="term" value="P:proteolysis"/>
    <property type="evidence" value="ECO:0007669"/>
    <property type="project" value="UniProtKB-KW"/>
</dbReference>
<dbReference type="GO" id="GO:0005576">
    <property type="term" value="C:extracellular region"/>
    <property type="evidence" value="ECO:0007669"/>
    <property type="project" value="UniProtKB-ARBA"/>
</dbReference>
<evidence type="ECO:0000256" key="5">
    <source>
        <dbReference type="ARBA" id="ARBA00023157"/>
    </source>
</evidence>
<dbReference type="PRINTS" id="PR00722">
    <property type="entry name" value="CHYMOTRYPSIN"/>
</dbReference>
<dbReference type="InterPro" id="IPR043504">
    <property type="entry name" value="Peptidase_S1_PA_chymotrypsin"/>
</dbReference>
<keyword evidence="4" id="KW-0720">Serine protease</keyword>
<dbReference type="RefSeq" id="XP_013926790.1">
    <property type="nucleotide sequence ID" value="XM_014071315.1"/>
</dbReference>
<dbReference type="GeneID" id="106552910"/>
<dbReference type="SMART" id="SM00020">
    <property type="entry name" value="Tryp_SPc"/>
    <property type="match status" value="1"/>
</dbReference>
<protein>
    <submittedName>
        <fullName evidence="9">Chymotrypsin-like protease CTRL-1</fullName>
    </submittedName>
</protein>
<dbReference type="OrthoDB" id="5918597at2759"/>
<keyword evidence="2" id="KW-0645">Protease</keyword>
<dbReference type="PROSITE" id="PS50240">
    <property type="entry name" value="TRYPSIN_DOM"/>
    <property type="match status" value="1"/>
</dbReference>
<evidence type="ECO:0000256" key="4">
    <source>
        <dbReference type="ARBA" id="ARBA00022825"/>
    </source>
</evidence>
<dbReference type="FunFam" id="2.40.10.10:FF:000181">
    <property type="entry name" value="Chymotrypsinogen A"/>
    <property type="match status" value="1"/>
</dbReference>
<proteinExistence type="inferred from homology"/>
<keyword evidence="5" id="KW-1015">Disulfide bond</keyword>
<evidence type="ECO:0000313" key="8">
    <source>
        <dbReference type="Proteomes" id="UP000504617"/>
    </source>
</evidence>
<dbReference type="Gene3D" id="2.40.10.10">
    <property type="entry name" value="Trypsin-like serine proteases"/>
    <property type="match status" value="1"/>
</dbReference>
<dbReference type="AlphaFoldDB" id="A0A6I9YT27"/>
<dbReference type="CDD" id="cd00190">
    <property type="entry name" value="Tryp_SPc"/>
    <property type="match status" value="1"/>
</dbReference>
<gene>
    <name evidence="9" type="primary">LOC106552910</name>
</gene>
<evidence type="ECO:0000256" key="2">
    <source>
        <dbReference type="ARBA" id="ARBA00022670"/>
    </source>
</evidence>
<reference evidence="9" key="1">
    <citation type="submission" date="2025-08" db="UniProtKB">
        <authorList>
            <consortium name="RefSeq"/>
        </authorList>
    </citation>
    <scope>IDENTIFICATION</scope>
    <source>
        <tissue evidence="9">Skeletal muscle</tissue>
    </source>
</reference>
<feature type="domain" description="Peptidase S1" evidence="7">
    <location>
        <begin position="35"/>
        <end position="212"/>
    </location>
</feature>
<evidence type="ECO:0000259" key="7">
    <source>
        <dbReference type="PROSITE" id="PS50240"/>
    </source>
</evidence>
<dbReference type="Pfam" id="PF00089">
    <property type="entry name" value="Trypsin"/>
    <property type="match status" value="1"/>
</dbReference>
<organism evidence="8 9">
    <name type="scientific">Thamnophis sirtalis</name>
    <dbReference type="NCBI Taxonomy" id="35019"/>
    <lineage>
        <taxon>Eukaryota</taxon>
        <taxon>Metazoa</taxon>
        <taxon>Chordata</taxon>
        <taxon>Craniata</taxon>
        <taxon>Vertebrata</taxon>
        <taxon>Euteleostomi</taxon>
        <taxon>Lepidosauria</taxon>
        <taxon>Squamata</taxon>
        <taxon>Bifurcata</taxon>
        <taxon>Unidentata</taxon>
        <taxon>Episquamata</taxon>
        <taxon>Toxicofera</taxon>
        <taxon>Serpentes</taxon>
        <taxon>Colubroidea</taxon>
        <taxon>Colubridae</taxon>
        <taxon>Natricinae</taxon>
        <taxon>Thamnophis</taxon>
    </lineage>
</organism>
<feature type="chain" id="PRO_5027008343" evidence="6">
    <location>
        <begin position="20"/>
        <end position="237"/>
    </location>
</feature>
<keyword evidence="3" id="KW-0378">Hydrolase</keyword>
<dbReference type="Proteomes" id="UP000504617">
    <property type="component" value="Unplaced"/>
</dbReference>
<dbReference type="PANTHER" id="PTHR24252:SF7">
    <property type="entry name" value="HYALIN"/>
    <property type="match status" value="1"/>
</dbReference>
<evidence type="ECO:0000256" key="6">
    <source>
        <dbReference type="SAM" id="SignalP"/>
    </source>
</evidence>
<dbReference type="InterPro" id="IPR018114">
    <property type="entry name" value="TRYPSIN_HIS"/>
</dbReference>
<dbReference type="GO" id="GO:0004252">
    <property type="term" value="F:serine-type endopeptidase activity"/>
    <property type="evidence" value="ECO:0007669"/>
    <property type="project" value="InterPro"/>
</dbReference>
<evidence type="ECO:0000256" key="1">
    <source>
        <dbReference type="ARBA" id="ARBA00009228"/>
    </source>
</evidence>
<sequence>MTFLWTALTYLVLLDVACGCGIPVIKPDVKYTARVINGVDAIPNSWPWQVSLQTSSRHHFCGGSLINENWVITAAHCTVQPGSDFAYFGMQNRLDDAAPVQSRSIIEVITHPDWDSYNIDNDLALLKLSTPVELNDYVSPVCLASPTELFSPDLKCVTSGWGRDKLTSYESAVILQQVVLPLVPVNECQEKHYRPITSSMICAGGAGSSSCHVRFSIKRILSRQWWDSCTFPTRSQM</sequence>
<dbReference type="PANTHER" id="PTHR24252">
    <property type="entry name" value="ACROSIN-RELATED"/>
    <property type="match status" value="1"/>
</dbReference>
<name>A0A6I9YT27_9SAUR</name>
<evidence type="ECO:0000313" key="9">
    <source>
        <dbReference type="RefSeq" id="XP_013926790.1"/>
    </source>
</evidence>
<evidence type="ECO:0000256" key="3">
    <source>
        <dbReference type="ARBA" id="ARBA00022801"/>
    </source>
</evidence>
<feature type="signal peptide" evidence="6">
    <location>
        <begin position="1"/>
        <end position="19"/>
    </location>
</feature>
<keyword evidence="8" id="KW-1185">Reference proteome</keyword>
<dbReference type="KEGG" id="tsr:106552910"/>
<dbReference type="InterPro" id="IPR001314">
    <property type="entry name" value="Peptidase_S1A"/>
</dbReference>
<accession>A0A6I9YT27</accession>
<keyword evidence="6" id="KW-0732">Signal</keyword>
<dbReference type="SUPFAM" id="SSF50494">
    <property type="entry name" value="Trypsin-like serine proteases"/>
    <property type="match status" value="1"/>
</dbReference>
<dbReference type="PROSITE" id="PS00134">
    <property type="entry name" value="TRYPSIN_HIS"/>
    <property type="match status" value="1"/>
</dbReference>
<comment type="similarity">
    <text evidence="1">Belongs to the peptidase S1 family. Snake venom subfamily.</text>
</comment>